<evidence type="ECO:0000256" key="1">
    <source>
        <dbReference type="ARBA" id="ARBA00022729"/>
    </source>
</evidence>
<dbReference type="Proteomes" id="UP000316181">
    <property type="component" value="Unassembled WGS sequence"/>
</dbReference>
<dbReference type="Pfam" id="PF13343">
    <property type="entry name" value="SBP_bac_6"/>
    <property type="match status" value="1"/>
</dbReference>
<evidence type="ECO:0000313" key="3">
    <source>
        <dbReference type="EMBL" id="TQK76503.1"/>
    </source>
</evidence>
<dbReference type="OrthoDB" id="5412681at2"/>
<sequence length="353" mass="37280">MSKSKALQWFALGAAGALVLGACAASPKTTTAQTQSAAQTTELTLITHDSFTLPDDLKAEFEKETGLKLTVTTGGDGGQLANQLVLTKDAPVADAFFGVDNSFISTLVDSGAIADYQPADLPAAAATDAQAGATPIDYGYVCVNVDDAWFAQKGISAPETLDDLIDAKYKGLTVVMDPAASSPGAAFLFATIAKYGEAGYKQWWTSLLANDAQIDQGWSDAYYTDFSGGGENGTFPITVSYNTSPAYTVPKGEDESTTRALLGTCTRQVEYAGVLAGAKNPEGAKKLIDFLAARDFQDTIAENMYMYPIDAAANVPEDWKKWAPVPTTTLDLPAADIAKNRATWIDAWTQLAG</sequence>
<dbReference type="PANTHER" id="PTHR30006">
    <property type="entry name" value="THIAMINE-BINDING PERIPLASMIC PROTEIN-RELATED"/>
    <property type="match status" value="1"/>
</dbReference>
<dbReference type="RefSeq" id="WP_142111810.1">
    <property type="nucleotide sequence ID" value="NZ_BAAATB010000002.1"/>
</dbReference>
<feature type="chain" id="PRO_5038795265" evidence="2">
    <location>
        <begin position="25"/>
        <end position="353"/>
    </location>
</feature>
<dbReference type="AlphaFoldDB" id="A0A542SPF2"/>
<dbReference type="GO" id="GO:0015888">
    <property type="term" value="P:thiamine transport"/>
    <property type="evidence" value="ECO:0007669"/>
    <property type="project" value="InterPro"/>
</dbReference>
<gene>
    <name evidence="3" type="ORF">FB389_1179</name>
</gene>
<comment type="caution">
    <text evidence="3">The sequence shown here is derived from an EMBL/GenBank/DDBJ whole genome shotgun (WGS) entry which is preliminary data.</text>
</comment>
<keyword evidence="4" id="KW-1185">Reference proteome</keyword>
<dbReference type="SUPFAM" id="SSF53850">
    <property type="entry name" value="Periplasmic binding protein-like II"/>
    <property type="match status" value="1"/>
</dbReference>
<organism evidence="3 4">
    <name type="scientific">Rarobacter incanus</name>
    <dbReference type="NCBI Taxonomy" id="153494"/>
    <lineage>
        <taxon>Bacteria</taxon>
        <taxon>Bacillati</taxon>
        <taxon>Actinomycetota</taxon>
        <taxon>Actinomycetes</taxon>
        <taxon>Micrococcales</taxon>
        <taxon>Rarobacteraceae</taxon>
        <taxon>Rarobacter</taxon>
    </lineage>
</organism>
<evidence type="ECO:0000256" key="2">
    <source>
        <dbReference type="SAM" id="SignalP"/>
    </source>
</evidence>
<name>A0A542SPF2_9MICO</name>
<dbReference type="PROSITE" id="PS51257">
    <property type="entry name" value="PROKAR_LIPOPROTEIN"/>
    <property type="match status" value="1"/>
</dbReference>
<dbReference type="GO" id="GO:0030975">
    <property type="term" value="F:thiamine binding"/>
    <property type="evidence" value="ECO:0007669"/>
    <property type="project" value="InterPro"/>
</dbReference>
<keyword evidence="1 2" id="KW-0732">Signal</keyword>
<evidence type="ECO:0000313" key="4">
    <source>
        <dbReference type="Proteomes" id="UP000316181"/>
    </source>
</evidence>
<reference evidence="3 4" key="1">
    <citation type="submission" date="2019-06" db="EMBL/GenBank/DDBJ databases">
        <title>Sequencing the genomes of 1000 actinobacteria strains.</title>
        <authorList>
            <person name="Klenk H.-P."/>
        </authorList>
    </citation>
    <scope>NUCLEOTIDE SEQUENCE [LARGE SCALE GENOMIC DNA]</scope>
    <source>
        <strain evidence="3 4">DSM 10596</strain>
    </source>
</reference>
<dbReference type="GO" id="GO:0030976">
    <property type="term" value="F:thiamine pyrophosphate binding"/>
    <property type="evidence" value="ECO:0007669"/>
    <property type="project" value="TreeGrafter"/>
</dbReference>
<proteinExistence type="predicted"/>
<feature type="signal peptide" evidence="2">
    <location>
        <begin position="1"/>
        <end position="24"/>
    </location>
</feature>
<accession>A0A542SPF2</accession>
<dbReference type="GO" id="GO:0030288">
    <property type="term" value="C:outer membrane-bounded periplasmic space"/>
    <property type="evidence" value="ECO:0007669"/>
    <property type="project" value="TreeGrafter"/>
</dbReference>
<dbReference type="PANTHER" id="PTHR30006:SF2">
    <property type="entry name" value="ABC TRANSPORTER SUBSTRATE-BINDING PROTEIN"/>
    <property type="match status" value="1"/>
</dbReference>
<dbReference type="InterPro" id="IPR005948">
    <property type="entry name" value="ThiB-like"/>
</dbReference>
<dbReference type="EMBL" id="VFNV01000001">
    <property type="protein sequence ID" value="TQK76503.1"/>
    <property type="molecule type" value="Genomic_DNA"/>
</dbReference>
<protein>
    <submittedName>
        <fullName evidence="3">Thiamine transport system substrate-binding protein</fullName>
    </submittedName>
</protein>
<dbReference type="NCBIfam" id="TIGR01254">
    <property type="entry name" value="sfuA"/>
    <property type="match status" value="1"/>
</dbReference>
<dbReference type="Gene3D" id="3.40.190.10">
    <property type="entry name" value="Periplasmic binding protein-like II"/>
    <property type="match status" value="2"/>
</dbReference>